<keyword evidence="3" id="KW-0378">Hydrolase</keyword>
<keyword evidence="1" id="KW-0812">Transmembrane</keyword>
<keyword evidence="4" id="KW-1185">Reference proteome</keyword>
<comment type="caution">
    <text evidence="3">The sequence shown here is derived from an EMBL/GenBank/DDBJ whole genome shotgun (WGS) entry which is preliminary data.</text>
</comment>
<evidence type="ECO:0000313" key="4">
    <source>
        <dbReference type="Proteomes" id="UP001499930"/>
    </source>
</evidence>
<organism evidence="3 4">
    <name type="scientific">Streptosporangium longisporum</name>
    <dbReference type="NCBI Taxonomy" id="46187"/>
    <lineage>
        <taxon>Bacteria</taxon>
        <taxon>Bacillati</taxon>
        <taxon>Actinomycetota</taxon>
        <taxon>Actinomycetes</taxon>
        <taxon>Streptosporangiales</taxon>
        <taxon>Streptosporangiaceae</taxon>
        <taxon>Streptosporangium</taxon>
    </lineage>
</organism>
<dbReference type="Gene3D" id="3.60.10.10">
    <property type="entry name" value="Endonuclease/exonuclease/phosphatase"/>
    <property type="match status" value="1"/>
</dbReference>
<dbReference type="GO" id="GO:0004519">
    <property type="term" value="F:endonuclease activity"/>
    <property type="evidence" value="ECO:0007669"/>
    <property type="project" value="UniProtKB-KW"/>
</dbReference>
<dbReference type="InterPro" id="IPR036691">
    <property type="entry name" value="Endo/exonu/phosph_ase_sf"/>
</dbReference>
<gene>
    <name evidence="3" type="ORF">GCM10017559_80230</name>
</gene>
<feature type="domain" description="Endonuclease/exonuclease/phosphatase" evidence="2">
    <location>
        <begin position="96"/>
        <end position="298"/>
    </location>
</feature>
<reference evidence="4" key="1">
    <citation type="journal article" date="2019" name="Int. J. Syst. Evol. Microbiol.">
        <title>The Global Catalogue of Microorganisms (GCM) 10K type strain sequencing project: providing services to taxonomists for standard genome sequencing and annotation.</title>
        <authorList>
            <consortium name="The Broad Institute Genomics Platform"/>
            <consortium name="The Broad Institute Genome Sequencing Center for Infectious Disease"/>
            <person name="Wu L."/>
            <person name="Ma J."/>
        </authorList>
    </citation>
    <scope>NUCLEOTIDE SEQUENCE [LARGE SCALE GENOMIC DNA]</scope>
    <source>
        <strain evidence="4">JCM 3106</strain>
    </source>
</reference>
<evidence type="ECO:0000259" key="2">
    <source>
        <dbReference type="Pfam" id="PF03372"/>
    </source>
</evidence>
<evidence type="ECO:0000313" key="3">
    <source>
        <dbReference type="EMBL" id="GAA3039851.1"/>
    </source>
</evidence>
<dbReference type="EMBL" id="BAAAWD010000030">
    <property type="protein sequence ID" value="GAA3039851.1"/>
    <property type="molecule type" value="Genomic_DNA"/>
</dbReference>
<proteinExistence type="predicted"/>
<keyword evidence="3" id="KW-0255">Endonuclease</keyword>
<accession>A0ABP6LFK2</accession>
<dbReference type="InterPro" id="IPR005135">
    <property type="entry name" value="Endo/exonuclease/phosphatase"/>
</dbReference>
<dbReference type="Proteomes" id="UP001499930">
    <property type="component" value="Unassembled WGS sequence"/>
</dbReference>
<sequence>MSVPVWLAVLPCAVWAVLRAGGWTPVWQWVPLVAFTPYVAAASVLPLLIALGLRRRAAAALALVASVVLAATVLPRHFGDTAHPASDGRLRVLAANLAVGAGDTDALMRLVRSLGPDVLALQEVTPAARGRLEKAGLRESMPHVVDRAVEGVRGSAVYSRHPITENPMIELGGFRQARGVVRHPSGHEIEVVSVHPCAPRFGRRVPCWDAGLRALPRAGGRLRVLAGDFNATLDHRQVRDLLGSGYRDAADVTGHGLTPTWPQQGWSPVPGVTIDHVLADSRMAVRAFGVHALANTDHRPVFAELGLPRPAGR</sequence>
<keyword evidence="1" id="KW-0472">Membrane</keyword>
<dbReference type="Pfam" id="PF03372">
    <property type="entry name" value="Exo_endo_phos"/>
    <property type="match status" value="1"/>
</dbReference>
<dbReference type="SUPFAM" id="SSF56219">
    <property type="entry name" value="DNase I-like"/>
    <property type="match status" value="1"/>
</dbReference>
<feature type="transmembrane region" description="Helical" evidence="1">
    <location>
        <begin position="29"/>
        <end position="51"/>
    </location>
</feature>
<feature type="transmembrane region" description="Helical" evidence="1">
    <location>
        <begin position="58"/>
        <end position="78"/>
    </location>
</feature>
<evidence type="ECO:0000256" key="1">
    <source>
        <dbReference type="SAM" id="Phobius"/>
    </source>
</evidence>
<keyword evidence="3" id="KW-0540">Nuclease</keyword>
<name>A0ABP6LFK2_9ACTN</name>
<keyword evidence="1" id="KW-1133">Transmembrane helix</keyword>
<protein>
    <submittedName>
        <fullName evidence="3">Endonuclease/exonuclease/phosphatase family protein</fullName>
    </submittedName>
</protein>